<reference evidence="3" key="1">
    <citation type="journal article" date="2018" name="Mar. Drugs">
        <title>Heterologous Expression of the Nybomycin Gene Cluster from the Marine Strain Streptomyces albus subsp. chlorinus NRRL B-24108.</title>
        <authorList>
            <person name="Rodriguez Estevez M."/>
            <person name="Myronovskyi M."/>
            <person name="Gummerlich N."/>
            <person name="Nadmid S."/>
            <person name="Luzhetskyy A."/>
        </authorList>
    </citation>
    <scope>NUCLEOTIDE SEQUENCE</scope>
    <source>
        <strain evidence="3">LW030448</strain>
    </source>
</reference>
<name>A0A3G4YJJ6_9ACTN</name>
<dbReference type="Pfam" id="PF04909">
    <property type="entry name" value="Amidohydro_2"/>
    <property type="match status" value="1"/>
</dbReference>
<sequence length="333" mass="35727">MGTSKEAAAQPPWTGAIDVHHHVIPEFYAAELRDLGFASTLPGVDKPRWEIGTSLSMMERQGIRAAVVNVWPGVPAVDAATGARLARRVNEFLAELTAAHPGRLGAFAVLPLPHVDAALEELAYSMDVLGLDGVGLVTHYGGVYVGDPALDAFHAEAARRGTPLFVHPTAPPVDQPAFGLPVSLCEFPFETVRLTAQLLYNRTLERHPGLRVILSHGGGGVAYYAARLACGPLIRADLAERLPEDPVGYLRRLYSDTAMIGDPHAFPSVRAFTGAGRLLVGSDFPFMPESFSAAGGRHIVGQGGFTPDELARIEFGNAAELFPRFAHERQEGR</sequence>
<dbReference type="GO" id="GO:0005737">
    <property type="term" value="C:cytoplasm"/>
    <property type="evidence" value="ECO:0007669"/>
    <property type="project" value="TreeGrafter"/>
</dbReference>
<evidence type="ECO:0000256" key="1">
    <source>
        <dbReference type="ARBA" id="ARBA00023239"/>
    </source>
</evidence>
<dbReference type="EMBL" id="MH924838">
    <property type="protein sequence ID" value="AYV61413.1"/>
    <property type="molecule type" value="Genomic_DNA"/>
</dbReference>
<dbReference type="PANTHER" id="PTHR21240">
    <property type="entry name" value="2-AMINO-3-CARBOXYLMUCONATE-6-SEMIALDEHYDE DECARBOXYLASE"/>
    <property type="match status" value="1"/>
</dbReference>
<dbReference type="Gene3D" id="3.20.20.140">
    <property type="entry name" value="Metal-dependent hydrolases"/>
    <property type="match status" value="1"/>
</dbReference>
<dbReference type="GO" id="GO:0019748">
    <property type="term" value="P:secondary metabolic process"/>
    <property type="evidence" value="ECO:0007669"/>
    <property type="project" value="TreeGrafter"/>
</dbReference>
<dbReference type="InterPro" id="IPR032466">
    <property type="entry name" value="Metal_Hydrolase"/>
</dbReference>
<keyword evidence="1" id="KW-0456">Lyase</keyword>
<dbReference type="InterPro" id="IPR032465">
    <property type="entry name" value="ACMSD"/>
</dbReference>
<dbReference type="GO" id="GO:0016787">
    <property type="term" value="F:hydrolase activity"/>
    <property type="evidence" value="ECO:0007669"/>
    <property type="project" value="UniProtKB-KW"/>
</dbReference>
<evidence type="ECO:0000259" key="2">
    <source>
        <dbReference type="Pfam" id="PF04909"/>
    </source>
</evidence>
<accession>A0A3G4YJJ6</accession>
<proteinExistence type="predicted"/>
<organism evidence="3">
    <name type="scientific">Streptomyces albus subsp. chlorinus</name>
    <dbReference type="NCBI Taxonomy" id="337066"/>
    <lineage>
        <taxon>Bacteria</taxon>
        <taxon>Bacillati</taxon>
        <taxon>Actinomycetota</taxon>
        <taxon>Actinomycetes</taxon>
        <taxon>Kitasatosporales</taxon>
        <taxon>Streptomycetaceae</taxon>
        <taxon>Streptomyces</taxon>
    </lineage>
</organism>
<evidence type="ECO:0000313" key="3">
    <source>
        <dbReference type="EMBL" id="AYV61413.1"/>
    </source>
</evidence>
<protein>
    <submittedName>
        <fullName evidence="3">Amidohydrolase</fullName>
    </submittedName>
</protein>
<dbReference type="InterPro" id="IPR006680">
    <property type="entry name" value="Amidohydro-rel"/>
</dbReference>
<feature type="domain" description="Amidohydrolase-related" evidence="2">
    <location>
        <begin position="17"/>
        <end position="323"/>
    </location>
</feature>
<gene>
    <name evidence="3" type="primary">nybL</name>
</gene>
<dbReference type="AlphaFoldDB" id="A0A3G4YJJ6"/>
<keyword evidence="3" id="KW-0378">Hydrolase</keyword>
<dbReference type="PANTHER" id="PTHR21240:SF28">
    <property type="entry name" value="ISO-OROTATE DECARBOXYLASE (EUROFUNG)"/>
    <property type="match status" value="1"/>
</dbReference>
<dbReference type="SUPFAM" id="SSF51556">
    <property type="entry name" value="Metallo-dependent hydrolases"/>
    <property type="match status" value="1"/>
</dbReference>
<dbReference type="RefSeq" id="WP_173873838.1">
    <property type="nucleotide sequence ID" value="NZ_CP191151.1"/>
</dbReference>
<dbReference type="GO" id="GO:0016831">
    <property type="term" value="F:carboxy-lyase activity"/>
    <property type="evidence" value="ECO:0007669"/>
    <property type="project" value="InterPro"/>
</dbReference>